<dbReference type="FunFam" id="1.10.10.10:FF:000001">
    <property type="entry name" value="LysR family transcriptional regulator"/>
    <property type="match status" value="1"/>
</dbReference>
<dbReference type="RefSeq" id="WP_230338705.1">
    <property type="nucleotide sequence ID" value="NZ_CP069798.1"/>
</dbReference>
<keyword evidence="2" id="KW-0805">Transcription regulation</keyword>
<gene>
    <name evidence="6" type="ORF">JQU52_11940</name>
</gene>
<dbReference type="GO" id="GO:0006351">
    <property type="term" value="P:DNA-templated transcription"/>
    <property type="evidence" value="ECO:0007669"/>
    <property type="project" value="TreeGrafter"/>
</dbReference>
<evidence type="ECO:0000313" key="7">
    <source>
        <dbReference type="Proteomes" id="UP000653156"/>
    </source>
</evidence>
<dbReference type="AlphaFoldDB" id="A0A892ZEP3"/>
<dbReference type="InterPro" id="IPR005119">
    <property type="entry name" value="LysR_subst-bd"/>
</dbReference>
<proteinExistence type="inferred from homology"/>
<keyword evidence="7" id="KW-1185">Reference proteome</keyword>
<dbReference type="InterPro" id="IPR058163">
    <property type="entry name" value="LysR-type_TF_proteobact-type"/>
</dbReference>
<feature type="domain" description="HTH lysR-type" evidence="5">
    <location>
        <begin position="9"/>
        <end position="61"/>
    </location>
</feature>
<dbReference type="PROSITE" id="PS50931">
    <property type="entry name" value="HTH_LYSR"/>
    <property type="match status" value="1"/>
</dbReference>
<name>A0A892ZEP3_9NEIS</name>
<evidence type="ECO:0000259" key="5">
    <source>
        <dbReference type="PROSITE" id="PS50931"/>
    </source>
</evidence>
<dbReference type="Proteomes" id="UP000653156">
    <property type="component" value="Chromosome"/>
</dbReference>
<accession>A0A892ZEP3</accession>
<dbReference type="Pfam" id="PF00126">
    <property type="entry name" value="HTH_1"/>
    <property type="match status" value="1"/>
</dbReference>
<dbReference type="GO" id="GO:0043565">
    <property type="term" value="F:sequence-specific DNA binding"/>
    <property type="evidence" value="ECO:0007669"/>
    <property type="project" value="TreeGrafter"/>
</dbReference>
<dbReference type="PANTHER" id="PTHR30537:SF1">
    <property type="entry name" value="HTH-TYPE TRANSCRIPTIONAL REGULATOR PGRR"/>
    <property type="match status" value="1"/>
</dbReference>
<keyword evidence="3" id="KW-0238">DNA-binding</keyword>
<dbReference type="SUPFAM" id="SSF46785">
    <property type="entry name" value="Winged helix' DNA-binding domain"/>
    <property type="match status" value="1"/>
</dbReference>
<dbReference type="InterPro" id="IPR000847">
    <property type="entry name" value="LysR_HTH_N"/>
</dbReference>
<dbReference type="SUPFAM" id="SSF53850">
    <property type="entry name" value="Periplasmic binding protein-like II"/>
    <property type="match status" value="1"/>
</dbReference>
<organism evidence="6 7">
    <name type="scientific">Paralysiella testudinis</name>
    <dbReference type="NCBI Taxonomy" id="2809020"/>
    <lineage>
        <taxon>Bacteria</taxon>
        <taxon>Pseudomonadati</taxon>
        <taxon>Pseudomonadota</taxon>
        <taxon>Betaproteobacteria</taxon>
        <taxon>Neisseriales</taxon>
        <taxon>Neisseriaceae</taxon>
        <taxon>Paralysiella</taxon>
    </lineage>
</organism>
<dbReference type="GO" id="GO:0003700">
    <property type="term" value="F:DNA-binding transcription factor activity"/>
    <property type="evidence" value="ECO:0007669"/>
    <property type="project" value="InterPro"/>
</dbReference>
<comment type="similarity">
    <text evidence="1">Belongs to the LysR transcriptional regulatory family.</text>
</comment>
<keyword evidence="4" id="KW-0804">Transcription</keyword>
<evidence type="ECO:0000256" key="2">
    <source>
        <dbReference type="ARBA" id="ARBA00023015"/>
    </source>
</evidence>
<dbReference type="Pfam" id="PF03466">
    <property type="entry name" value="LysR_substrate"/>
    <property type="match status" value="1"/>
</dbReference>
<evidence type="ECO:0000256" key="1">
    <source>
        <dbReference type="ARBA" id="ARBA00009437"/>
    </source>
</evidence>
<evidence type="ECO:0000256" key="4">
    <source>
        <dbReference type="ARBA" id="ARBA00023163"/>
    </source>
</evidence>
<dbReference type="EMBL" id="CP069798">
    <property type="protein sequence ID" value="QRQ81412.1"/>
    <property type="molecule type" value="Genomic_DNA"/>
</dbReference>
<evidence type="ECO:0000256" key="3">
    <source>
        <dbReference type="ARBA" id="ARBA00023125"/>
    </source>
</evidence>
<reference evidence="6" key="1">
    <citation type="submission" date="2021-02" db="EMBL/GenBank/DDBJ databases">
        <title>Neisseriaceae sp. 26B isolated from the cloaca of a Common Toad-headed Turtle (Mesoclemmys nasuta).</title>
        <authorList>
            <person name="Spergser J."/>
            <person name="Busse H.-J."/>
        </authorList>
    </citation>
    <scope>NUCLEOTIDE SEQUENCE</scope>
    <source>
        <strain evidence="6">26B</strain>
    </source>
</reference>
<protein>
    <submittedName>
        <fullName evidence="6">LysR family transcriptional regulator</fullName>
    </submittedName>
</protein>
<evidence type="ECO:0000313" key="6">
    <source>
        <dbReference type="EMBL" id="QRQ81412.1"/>
    </source>
</evidence>
<dbReference type="InterPro" id="IPR036388">
    <property type="entry name" value="WH-like_DNA-bd_sf"/>
</dbReference>
<dbReference type="KEGG" id="ptes:JQU52_11940"/>
<dbReference type="PANTHER" id="PTHR30537">
    <property type="entry name" value="HTH-TYPE TRANSCRIPTIONAL REGULATOR"/>
    <property type="match status" value="1"/>
</dbReference>
<dbReference type="Gene3D" id="1.10.10.10">
    <property type="entry name" value="Winged helix-like DNA-binding domain superfamily/Winged helix DNA-binding domain"/>
    <property type="match status" value="1"/>
</dbReference>
<sequence>MHSSIYGYLTVFHAIAAEGSIAAAARKLQVEPPSVSKALKQLEAHIGLILFNRTTRKMELTEAGQRLVKNTQAAMQALTLGVESVQDLGETPFGLVRISLSRFAYRLIVQPHYAEFCRRYPHIQLEISIYDGTIDLLKQGFDLAIRFGDKVEDNMVTRQLMPSFKEGLFASPAYLAEFGTPKTPPDLKNHKLIGYRFITTNRILPLILSDKGQDWVIEMPYQLMSNDIDAMTDAAQQGLGLARIFEPIYRQLEKPNHLVPVLEKYWKSYPPVYLCYLQNSQKAKRIRVLIEFLLEKIQG</sequence>
<dbReference type="InterPro" id="IPR036390">
    <property type="entry name" value="WH_DNA-bd_sf"/>
</dbReference>
<dbReference type="Gene3D" id="3.40.190.290">
    <property type="match status" value="1"/>
</dbReference>